<dbReference type="InterPro" id="IPR001296">
    <property type="entry name" value="Glyco_trans_1"/>
</dbReference>
<evidence type="ECO:0000313" key="4">
    <source>
        <dbReference type="Proteomes" id="UP000246104"/>
    </source>
</evidence>
<protein>
    <recommendedName>
        <fullName evidence="5">Glycosyltransferase family 4 protein</fullName>
    </recommendedName>
</protein>
<dbReference type="AlphaFoldDB" id="A0A317JT59"/>
<dbReference type="InterPro" id="IPR028098">
    <property type="entry name" value="Glyco_trans_4-like_N"/>
</dbReference>
<accession>A0A317JT59</accession>
<comment type="caution">
    <text evidence="3">The sequence shown here is derived from an EMBL/GenBank/DDBJ whole genome shotgun (WGS) entry which is preliminary data.</text>
</comment>
<gene>
    <name evidence="3" type="ORF">C5B42_04270</name>
</gene>
<feature type="domain" description="Glycosyl transferase family 1" evidence="1">
    <location>
        <begin position="211"/>
        <end position="329"/>
    </location>
</feature>
<dbReference type="Pfam" id="PF00534">
    <property type="entry name" value="Glycos_transf_1"/>
    <property type="match status" value="1"/>
</dbReference>
<reference evidence="3 4" key="1">
    <citation type="submission" date="2018-02" db="EMBL/GenBank/DDBJ databases">
        <title>Genomic Reconstructions from Amazon Rainforest and Pasture Soil Reveal Novel Insights into the Physiology of Candidate Phyla in Tropical Sites.</title>
        <authorList>
            <person name="Kroeger M.E."/>
            <person name="Delmont T."/>
            <person name="Eren A.M."/>
            <person name="Guo J."/>
            <person name="Meyer K.M."/>
            <person name="Khan K."/>
            <person name="Rodrigues J.L.M."/>
            <person name="Bohannan B.J.M."/>
            <person name="Tringe S."/>
            <person name="Borges C.D."/>
            <person name="Tiedje J."/>
            <person name="Tsai S.M."/>
            <person name="Nusslein K."/>
        </authorList>
    </citation>
    <scope>NUCLEOTIDE SEQUENCE [LARGE SCALE GENOMIC DNA]</scope>
    <source>
        <strain evidence="3">Amazon FNV 2010 28 9</strain>
    </source>
</reference>
<evidence type="ECO:0000313" key="3">
    <source>
        <dbReference type="EMBL" id="PWU23055.1"/>
    </source>
</evidence>
<dbReference type="InterPro" id="IPR050194">
    <property type="entry name" value="Glycosyltransferase_grp1"/>
</dbReference>
<evidence type="ECO:0008006" key="5">
    <source>
        <dbReference type="Google" id="ProtNLM"/>
    </source>
</evidence>
<dbReference type="PANTHER" id="PTHR45947:SF3">
    <property type="entry name" value="SULFOQUINOVOSYL TRANSFERASE SQD2"/>
    <property type="match status" value="1"/>
</dbReference>
<evidence type="ECO:0000259" key="2">
    <source>
        <dbReference type="Pfam" id="PF13439"/>
    </source>
</evidence>
<dbReference type="EMBL" id="PSRQ01000047">
    <property type="protein sequence ID" value="PWU23055.1"/>
    <property type="molecule type" value="Genomic_DNA"/>
</dbReference>
<evidence type="ECO:0000259" key="1">
    <source>
        <dbReference type="Pfam" id="PF00534"/>
    </source>
</evidence>
<dbReference type="Gene3D" id="3.40.50.2000">
    <property type="entry name" value="Glycogen Phosphorylase B"/>
    <property type="match status" value="2"/>
</dbReference>
<proteinExistence type="predicted"/>
<dbReference type="SUPFAM" id="SSF53756">
    <property type="entry name" value="UDP-Glycosyltransferase/glycogen phosphorylase"/>
    <property type="match status" value="1"/>
</dbReference>
<dbReference type="Pfam" id="PF13439">
    <property type="entry name" value="Glyco_transf_4"/>
    <property type="match status" value="1"/>
</dbReference>
<dbReference type="PANTHER" id="PTHR45947">
    <property type="entry name" value="SULFOQUINOVOSYL TRANSFERASE SQD2"/>
    <property type="match status" value="1"/>
</dbReference>
<organism evidence="3 4">
    <name type="scientific">Candidatus Cerribacteria bacterium 'Amazon FNV 2010 28 9'</name>
    <dbReference type="NCBI Taxonomy" id="2081795"/>
    <lineage>
        <taxon>Bacteria</taxon>
        <taxon>Candidatus Cerribacteria</taxon>
    </lineage>
</organism>
<dbReference type="Proteomes" id="UP000246104">
    <property type="component" value="Unassembled WGS sequence"/>
</dbReference>
<sequence length="389" mass="43441">MRIVFFTETFAPAVNGVVTTLILYANELVARGHHVLIIAPDHGDFSKNAWGIDSRVQLFLIPSFDGKVYPNFRIGIPTLKLHRIVKQFHPDIVHSLSPLVLGLQAIIIAKRSHIPIVTSYLTNYTDEESLKALKQFPRTLLKQAQKNVGSVLKWYLNMHDAIHVPSLDTQHDIEKWGLFHPIHIIHSPILCDELAKGKKSGEKLRKELGIEHAVLFAGRLSGEKNIELALRAFAVAHEKIPTLKCVLIGNGPEREKLWKLAGGLGISPWIVWVGEVAHKELMQRGYYYLGDVFLTLSEFETQGMSTVEAMACGLDVVGANARGTKEILDGVGGGVDPYKTQVVAQCIVEKIRQKHASKELVHRAQEYDVLRCVDLLEEMYSSLLSSKVI</sequence>
<name>A0A317JT59_9BACT</name>
<dbReference type="GO" id="GO:0016757">
    <property type="term" value="F:glycosyltransferase activity"/>
    <property type="evidence" value="ECO:0007669"/>
    <property type="project" value="InterPro"/>
</dbReference>
<feature type="domain" description="Glycosyltransferase subfamily 4-like N-terminal" evidence="2">
    <location>
        <begin position="14"/>
        <end position="189"/>
    </location>
</feature>